<keyword evidence="3" id="KW-0808">Transferase</keyword>
<keyword evidence="3" id="KW-0670">Pyruvate</keyword>
<feature type="domain" description="Rhodanese" evidence="2">
    <location>
        <begin position="40"/>
        <end position="131"/>
    </location>
</feature>
<dbReference type="SMART" id="SM00450">
    <property type="entry name" value="RHOD"/>
    <property type="match status" value="2"/>
</dbReference>
<dbReference type="PROSITE" id="PS50206">
    <property type="entry name" value="RHODANESE_3"/>
    <property type="match status" value="2"/>
</dbReference>
<dbReference type="PANTHER" id="PTHR43855:SF1">
    <property type="entry name" value="THIOSULFATE SULFURTRANSFERASE"/>
    <property type="match status" value="1"/>
</dbReference>
<proteinExistence type="predicted"/>
<dbReference type="InterPro" id="IPR001307">
    <property type="entry name" value="Thiosulphate_STrfase_CS"/>
</dbReference>
<dbReference type="RefSeq" id="WP_089673984.1">
    <property type="nucleotide sequence ID" value="NZ_CP024845.1"/>
</dbReference>
<dbReference type="GO" id="GO:0004792">
    <property type="term" value="F:thiosulfate-cyanide sulfurtransferase activity"/>
    <property type="evidence" value="ECO:0007669"/>
    <property type="project" value="InterPro"/>
</dbReference>
<gene>
    <name evidence="3" type="ORF">SAMN05444271_1632</name>
</gene>
<dbReference type="GeneID" id="35004167"/>
<accession>A0A1H6YD60</accession>
<evidence type="ECO:0000256" key="1">
    <source>
        <dbReference type="ARBA" id="ARBA00022737"/>
    </source>
</evidence>
<dbReference type="PANTHER" id="PTHR43855">
    <property type="entry name" value="THIOSULFATE SULFURTRANSFERASE"/>
    <property type="match status" value="1"/>
</dbReference>
<dbReference type="InterPro" id="IPR051126">
    <property type="entry name" value="Thiosulfate_sulfurtransferase"/>
</dbReference>
<dbReference type="InterPro" id="IPR036873">
    <property type="entry name" value="Rhodanese-like_dom_sf"/>
</dbReference>
<feature type="domain" description="Rhodanese" evidence="2">
    <location>
        <begin position="161"/>
        <end position="278"/>
    </location>
</feature>
<dbReference type="CDD" id="cd01449">
    <property type="entry name" value="TST_Repeat_2"/>
    <property type="match status" value="1"/>
</dbReference>
<dbReference type="PROSITE" id="PS00380">
    <property type="entry name" value="RHODANESE_1"/>
    <property type="match status" value="1"/>
</dbReference>
<dbReference type="CDD" id="cd01448">
    <property type="entry name" value="TST_Repeat_1"/>
    <property type="match status" value="1"/>
</dbReference>
<reference evidence="3 4" key="1">
    <citation type="submission" date="2016-10" db="EMBL/GenBank/DDBJ databases">
        <authorList>
            <person name="de Groot N.N."/>
        </authorList>
    </citation>
    <scope>NUCLEOTIDE SEQUENCE [LARGE SCALE GENOMIC DNA]</scope>
    <source>
        <strain evidence="3 4">DSM 22187</strain>
    </source>
</reference>
<dbReference type="OrthoDB" id="9977at2157"/>
<dbReference type="SUPFAM" id="SSF52821">
    <property type="entry name" value="Rhodanese/Cell cycle control phosphatase"/>
    <property type="match status" value="2"/>
</dbReference>
<dbReference type="STRING" id="1073996.SAMN05444271_1632"/>
<evidence type="ECO:0000259" key="2">
    <source>
        <dbReference type="PROSITE" id="PS50206"/>
    </source>
</evidence>
<dbReference type="InterPro" id="IPR001763">
    <property type="entry name" value="Rhodanese-like_dom"/>
</dbReference>
<dbReference type="Gene3D" id="3.40.250.10">
    <property type="entry name" value="Rhodanese-like domain"/>
    <property type="match status" value="2"/>
</dbReference>
<protein>
    <submittedName>
        <fullName evidence="3">Thiosulfate/3-mercaptopyruvate sulfurtransferase</fullName>
    </submittedName>
</protein>
<sequence>MVDATGPLVSAETVAANLEQIQTTDADYRLIEVNIQQGTYESSHIPGAVSLDWQRDLRDTETFDVLSPAALSGLLGDCGVTRETTIILYGDFFNWFAAHAYWLLRYYRHENVVLLDGGRNYWVENEYPMTNEVPSVPSREYHAPEPDESIRARRGDVEAAVESGGCLLDARAPPEYRGDILAPPGWNEGVQRGGHIPGAVNTPCRDTIQTDRRFRSREELAALFDEYATDEQIIVYCRVGERSALVWTALAEILGYENVSYYYGSFVEWGNSVGLPVENATSADLR</sequence>
<dbReference type="Proteomes" id="UP000198888">
    <property type="component" value="Unassembled WGS sequence"/>
</dbReference>
<dbReference type="KEGG" id="hae:halTADL_3399"/>
<keyword evidence="1" id="KW-0677">Repeat</keyword>
<evidence type="ECO:0000313" key="3">
    <source>
        <dbReference type="EMBL" id="SEJ37824.1"/>
    </source>
</evidence>
<dbReference type="EMBL" id="FNYR01000063">
    <property type="protein sequence ID" value="SEJ37824.1"/>
    <property type="molecule type" value="Genomic_DNA"/>
</dbReference>
<accession>A0A2H4Q6V3</accession>
<organism evidence="3 4">
    <name type="scientific">Halohasta litchfieldiae</name>
    <dbReference type="NCBI Taxonomy" id="1073996"/>
    <lineage>
        <taxon>Archaea</taxon>
        <taxon>Methanobacteriati</taxon>
        <taxon>Methanobacteriota</taxon>
        <taxon>Stenosarchaea group</taxon>
        <taxon>Halobacteria</taxon>
        <taxon>Halobacteriales</taxon>
        <taxon>Haloferacaceae</taxon>
        <taxon>Halohasta</taxon>
    </lineage>
</organism>
<dbReference type="AlphaFoldDB" id="A0A1H6YD60"/>
<name>A0A1H6YD60_9EURY</name>
<evidence type="ECO:0000313" key="4">
    <source>
        <dbReference type="Proteomes" id="UP000198888"/>
    </source>
</evidence>
<keyword evidence="4" id="KW-1185">Reference proteome</keyword>
<dbReference type="Pfam" id="PF00581">
    <property type="entry name" value="Rhodanese"/>
    <property type="match status" value="2"/>
</dbReference>